<keyword evidence="4 7" id="KW-0812">Transmembrane</keyword>
<evidence type="ECO:0000313" key="10">
    <source>
        <dbReference type="EMBL" id="KAG0655799.1"/>
    </source>
</evidence>
<organism evidence="10 11">
    <name type="scientific">Rhodotorula mucilaginosa</name>
    <name type="common">Yeast</name>
    <name type="synonym">Rhodotorula rubra</name>
    <dbReference type="NCBI Taxonomy" id="5537"/>
    <lineage>
        <taxon>Eukaryota</taxon>
        <taxon>Fungi</taxon>
        <taxon>Dikarya</taxon>
        <taxon>Basidiomycota</taxon>
        <taxon>Pucciniomycotina</taxon>
        <taxon>Microbotryomycetes</taxon>
        <taxon>Sporidiobolales</taxon>
        <taxon>Sporidiobolaceae</taxon>
        <taxon>Rhodotorula</taxon>
    </lineage>
</organism>
<dbReference type="PROSITE" id="PS01023">
    <property type="entry name" value="PTR2_2"/>
    <property type="match status" value="1"/>
</dbReference>
<dbReference type="Gene3D" id="1.20.1250.20">
    <property type="entry name" value="MFS general substrate transporter like domains"/>
    <property type="match status" value="1"/>
</dbReference>
<feature type="transmembrane region" description="Helical" evidence="9">
    <location>
        <begin position="586"/>
        <end position="604"/>
    </location>
</feature>
<keyword evidence="3 7" id="KW-0813">Transport</keyword>
<dbReference type="SUPFAM" id="SSF103473">
    <property type="entry name" value="MFS general substrate transporter"/>
    <property type="match status" value="1"/>
</dbReference>
<evidence type="ECO:0000256" key="2">
    <source>
        <dbReference type="ARBA" id="ARBA00005982"/>
    </source>
</evidence>
<dbReference type="InterPro" id="IPR036259">
    <property type="entry name" value="MFS_trans_sf"/>
</dbReference>
<evidence type="ECO:0000256" key="3">
    <source>
        <dbReference type="ARBA" id="ARBA00022448"/>
    </source>
</evidence>
<reference evidence="10 11" key="1">
    <citation type="submission" date="2020-11" db="EMBL/GenBank/DDBJ databases">
        <title>Kefir isolates.</title>
        <authorList>
            <person name="Marcisauskas S."/>
            <person name="Kim Y."/>
            <person name="Blasche S."/>
        </authorList>
    </citation>
    <scope>NUCLEOTIDE SEQUENCE [LARGE SCALE GENOMIC DNA]</scope>
    <source>
        <strain evidence="10 11">KR</strain>
    </source>
</reference>
<comment type="caution">
    <text evidence="10">The sequence shown here is derived from an EMBL/GenBank/DDBJ whole genome shotgun (WGS) entry which is preliminary data.</text>
</comment>
<proteinExistence type="inferred from homology"/>
<evidence type="ECO:0000256" key="5">
    <source>
        <dbReference type="ARBA" id="ARBA00022989"/>
    </source>
</evidence>
<dbReference type="Pfam" id="PF00854">
    <property type="entry name" value="PTR2"/>
    <property type="match status" value="1"/>
</dbReference>
<accession>A0A9P6VWE9</accession>
<evidence type="ECO:0000256" key="1">
    <source>
        <dbReference type="ARBA" id="ARBA00004141"/>
    </source>
</evidence>
<dbReference type="InterPro" id="IPR000109">
    <property type="entry name" value="POT_fam"/>
</dbReference>
<feature type="transmembrane region" description="Helical" evidence="9">
    <location>
        <begin position="555"/>
        <end position="574"/>
    </location>
</feature>
<dbReference type="AlphaFoldDB" id="A0A9P6VWE9"/>
<feature type="transmembrane region" description="Helical" evidence="9">
    <location>
        <begin position="250"/>
        <end position="268"/>
    </location>
</feature>
<evidence type="ECO:0000256" key="9">
    <source>
        <dbReference type="SAM" id="Phobius"/>
    </source>
</evidence>
<comment type="subcellular location">
    <subcellularLocation>
        <location evidence="1 7">Membrane</location>
        <topology evidence="1 7">Multi-pass membrane protein</topology>
    </subcellularLocation>
</comment>
<dbReference type="PROSITE" id="PS01022">
    <property type="entry name" value="PTR2_1"/>
    <property type="match status" value="1"/>
</dbReference>
<evidence type="ECO:0000256" key="6">
    <source>
        <dbReference type="ARBA" id="ARBA00023136"/>
    </source>
</evidence>
<dbReference type="FunFam" id="1.20.1250.20:FF:000085">
    <property type="entry name" value="MFS peptide transporter Ptr2"/>
    <property type="match status" value="1"/>
</dbReference>
<dbReference type="InterPro" id="IPR018456">
    <property type="entry name" value="PTR2_symporter_CS"/>
</dbReference>
<evidence type="ECO:0000313" key="11">
    <source>
        <dbReference type="Proteomes" id="UP000777482"/>
    </source>
</evidence>
<sequence>MKLPGFAGATADAADATTSPKNTLAARVIPSAGWGARLILQAAFAPLLPPPIHHRLAPKMSGLDPTEAQMPAIAHDIADSIAHNKTEKTDDSYVYEEKRAESDMTVDEDDGLPPAPTEEEKQTLRRVRGPINFASFLIGFIELAERFSYYGCTVVFTNFLQQPLPEGSTTGSSHAGQTSGALGMGQRASTGLTTFNQFWSYTMPLFGAYIADTYLGRYNTICWAVLVAMIGHVLLVASAAPAIIAKPNTAIGIFAVAIIIMGVGTGMFKSNISPLIAEQVSQKRMYLKTTKKGERVIVDPAVTTQSLYMYFYLLINLGALAGQLGMVYAEKNIGFYMAFLLPTCVFALTPIVLYVGRNRYIKTPPAGSILGKCLRVLSFAVKKSGPNPVKWIRAGFWERALPSRYTEAEKPAFMTWDDQWVWEVRKGLKACQVFAFLPIYWLTYNQINNNLTSQAAVLNTHGLPNDVLSNLDPFALIILLPVLDLLVYPALRKAGIRFSPLRRVFAGFVFGSLAMVCAAVVQDRIYKMSACGKNASTCDAMPFVDLNVWVQTPSYVLIALSEIFASVTTLEYAFTKAPKSMRSMVMSIQLFMTAISSAIGEAFISLSADPLLVENYAVMAGLAAAAAILFAICFRGLDAEEDQLNELAAGHARADEPNKTDV</sequence>
<feature type="transmembrane region" description="Helical" evidence="9">
    <location>
        <begin position="503"/>
        <end position="521"/>
    </location>
</feature>
<feature type="transmembrane region" description="Helical" evidence="9">
    <location>
        <begin position="335"/>
        <end position="355"/>
    </location>
</feature>
<protein>
    <submittedName>
        <fullName evidence="10">Uncharacterized protein</fullName>
    </submittedName>
</protein>
<evidence type="ECO:0000256" key="8">
    <source>
        <dbReference type="SAM" id="MobiDB-lite"/>
    </source>
</evidence>
<feature type="transmembrane region" description="Helical" evidence="9">
    <location>
        <begin position="307"/>
        <end position="329"/>
    </location>
</feature>
<feature type="transmembrane region" description="Helical" evidence="9">
    <location>
        <begin position="616"/>
        <end position="637"/>
    </location>
</feature>
<feature type="transmembrane region" description="Helical" evidence="9">
    <location>
        <begin position="222"/>
        <end position="244"/>
    </location>
</feature>
<keyword evidence="6 9" id="KW-0472">Membrane</keyword>
<dbReference type="OrthoDB" id="8904098at2759"/>
<name>A0A9P6VWE9_RHOMI</name>
<feature type="region of interest" description="Disordered" evidence="8">
    <location>
        <begin position="99"/>
        <end position="123"/>
    </location>
</feature>
<feature type="transmembrane region" description="Helical" evidence="9">
    <location>
        <begin position="427"/>
        <end position="444"/>
    </location>
</feature>
<dbReference type="GO" id="GO:0071916">
    <property type="term" value="F:dipeptide transmembrane transporter activity"/>
    <property type="evidence" value="ECO:0007669"/>
    <property type="project" value="UniProtKB-ARBA"/>
</dbReference>
<dbReference type="EMBL" id="PUHQ01000111">
    <property type="protein sequence ID" value="KAG0655799.1"/>
    <property type="molecule type" value="Genomic_DNA"/>
</dbReference>
<feature type="compositionally biased region" description="Low complexity" evidence="8">
    <location>
        <begin position="7"/>
        <end position="18"/>
    </location>
</feature>
<feature type="transmembrane region" description="Helical" evidence="9">
    <location>
        <begin position="198"/>
        <end position="215"/>
    </location>
</feature>
<feature type="region of interest" description="Disordered" evidence="8">
    <location>
        <begin position="1"/>
        <end position="21"/>
    </location>
</feature>
<evidence type="ECO:0000256" key="4">
    <source>
        <dbReference type="ARBA" id="ARBA00022692"/>
    </source>
</evidence>
<gene>
    <name evidence="10" type="ORF">C6P46_000695</name>
</gene>
<comment type="similarity">
    <text evidence="2 7">Belongs to the major facilitator superfamily. Proton-dependent oligopeptide transporter (POT/PTR) (TC 2.A.17) family.</text>
</comment>
<keyword evidence="5 9" id="KW-1133">Transmembrane helix</keyword>
<feature type="transmembrane region" description="Helical" evidence="9">
    <location>
        <begin position="473"/>
        <end position="491"/>
    </location>
</feature>
<dbReference type="Proteomes" id="UP000777482">
    <property type="component" value="Unassembled WGS sequence"/>
</dbReference>
<dbReference type="PANTHER" id="PTHR11654">
    <property type="entry name" value="OLIGOPEPTIDE TRANSPORTER-RELATED"/>
    <property type="match status" value="1"/>
</dbReference>
<keyword evidence="11" id="KW-1185">Reference proteome</keyword>
<dbReference type="GO" id="GO:0005886">
    <property type="term" value="C:plasma membrane"/>
    <property type="evidence" value="ECO:0007669"/>
    <property type="project" value="UniProtKB-ARBA"/>
</dbReference>
<evidence type="ECO:0000256" key="7">
    <source>
        <dbReference type="RuleBase" id="RU003755"/>
    </source>
</evidence>